<dbReference type="Pfam" id="PF04463">
    <property type="entry name" value="2-thiour_desulf"/>
    <property type="match status" value="1"/>
</dbReference>
<accession>A0A401G1D0</accession>
<comment type="caution">
    <text evidence="1">The sequence shown here is derived from an EMBL/GenBank/DDBJ whole genome shotgun (WGS) entry which is preliminary data.</text>
</comment>
<reference evidence="2" key="2">
    <citation type="submission" date="2019-01" db="EMBL/GenBank/DDBJ databases">
        <title>Genome sequence of Desulfonema ishimotonii strain Tokyo 01.</title>
        <authorList>
            <person name="Fukui M."/>
        </authorList>
    </citation>
    <scope>NUCLEOTIDE SEQUENCE [LARGE SCALE GENOMIC DNA]</scope>
    <source>
        <strain evidence="2">Tokyo 01</strain>
    </source>
</reference>
<protein>
    <submittedName>
        <fullName evidence="1">DUF523 domain-containing protein</fullName>
    </submittedName>
</protein>
<dbReference type="AlphaFoldDB" id="A0A401G1D0"/>
<gene>
    <name evidence="1" type="ORF">DENIS_4037</name>
</gene>
<dbReference type="PANTHER" id="PTHR30087">
    <property type="entry name" value="INNER MEMBRANE PROTEIN"/>
    <property type="match status" value="1"/>
</dbReference>
<dbReference type="RefSeq" id="WP_124330168.1">
    <property type="nucleotide sequence ID" value="NZ_BEXT01000001.1"/>
</dbReference>
<dbReference type="PANTHER" id="PTHR30087:SF1">
    <property type="entry name" value="HYPOTHETICAL CYTOSOLIC PROTEIN"/>
    <property type="match status" value="1"/>
</dbReference>
<sequence>MIIVSACLAGVRCRYNGDAFPNEKVIELVATGKALPVCPEQLGGLPTPRPPAEIVGERVINTQGADITPQFQAGAREALRLCRLAGCTKAILKSRSPSCGYGRIYDGTFSGTLIPGDGLFARLLRENGVEILTEEDL</sequence>
<name>A0A401G1D0_9BACT</name>
<proteinExistence type="predicted"/>
<dbReference type="OrthoDB" id="495783at2"/>
<reference evidence="2" key="1">
    <citation type="submission" date="2017-11" db="EMBL/GenBank/DDBJ databases">
        <authorList>
            <person name="Watanabe M."/>
            <person name="Kojima H."/>
        </authorList>
    </citation>
    <scope>NUCLEOTIDE SEQUENCE [LARGE SCALE GENOMIC DNA]</scope>
    <source>
        <strain evidence="2">Tokyo 01</strain>
    </source>
</reference>
<evidence type="ECO:0000313" key="1">
    <source>
        <dbReference type="EMBL" id="GBC63048.1"/>
    </source>
</evidence>
<dbReference type="Proteomes" id="UP000288096">
    <property type="component" value="Unassembled WGS sequence"/>
</dbReference>
<dbReference type="EMBL" id="BEXT01000001">
    <property type="protein sequence ID" value="GBC63048.1"/>
    <property type="molecule type" value="Genomic_DNA"/>
</dbReference>
<dbReference type="InterPro" id="IPR007553">
    <property type="entry name" value="2-thiour_desulf"/>
</dbReference>
<evidence type="ECO:0000313" key="2">
    <source>
        <dbReference type="Proteomes" id="UP000288096"/>
    </source>
</evidence>
<keyword evidence="2" id="KW-1185">Reference proteome</keyword>
<organism evidence="1 2">
    <name type="scientific">Desulfonema ishimotonii</name>
    <dbReference type="NCBI Taxonomy" id="45657"/>
    <lineage>
        <taxon>Bacteria</taxon>
        <taxon>Pseudomonadati</taxon>
        <taxon>Thermodesulfobacteriota</taxon>
        <taxon>Desulfobacteria</taxon>
        <taxon>Desulfobacterales</taxon>
        <taxon>Desulfococcaceae</taxon>
        <taxon>Desulfonema</taxon>
    </lineage>
</organism>